<protein>
    <submittedName>
        <fullName evidence="1">Uncharacterized protein</fullName>
    </submittedName>
</protein>
<evidence type="ECO:0000313" key="1">
    <source>
        <dbReference type="EMBL" id="UOR04119.1"/>
    </source>
</evidence>
<dbReference type="AlphaFoldDB" id="A0A8T9SWH3"/>
<organism evidence="1 2">
    <name type="scientific">Hymenobacter aerilatus</name>
    <dbReference type="NCBI Taxonomy" id="2932251"/>
    <lineage>
        <taxon>Bacteria</taxon>
        <taxon>Pseudomonadati</taxon>
        <taxon>Bacteroidota</taxon>
        <taxon>Cytophagia</taxon>
        <taxon>Cytophagales</taxon>
        <taxon>Hymenobacteraceae</taxon>
        <taxon>Hymenobacter</taxon>
    </lineage>
</organism>
<name>A0A8T9SWH3_9BACT</name>
<gene>
    <name evidence="1" type="ORF">MUN82_14340</name>
</gene>
<proteinExistence type="predicted"/>
<sequence>MKTSTKLLLVGVLILVVSLATYNVALRAEYNRGEFRNPYRDYSALTLRDFDEVELAPGSRLTVKIEAGPFAVRQHNQADSVQIVQTGHRLRIIDLAKRRNERSHWTPNLVVVSCPRLATLLVNSSAAGVAQAPPATPLNPDMPSAAVQVKGFRQDSLLVAADQNASVELAQNQLGQLRVLAGATPGSTAEVHVTKSNTISAARLDFRHRSAFVLDAFTIPDLRYQFSDSTHATLPASALQTLARH</sequence>
<dbReference type="Proteomes" id="UP000829925">
    <property type="component" value="Chromosome"/>
</dbReference>
<dbReference type="KEGG" id="haei:MUN82_14340"/>
<reference evidence="1 2" key="1">
    <citation type="submission" date="2022-04" db="EMBL/GenBank/DDBJ databases">
        <title>Hymenobacter sp. isolated from the air.</title>
        <authorList>
            <person name="Won M."/>
            <person name="Lee C.-M."/>
            <person name="Woen H.-Y."/>
            <person name="Kwon S.-W."/>
        </authorList>
    </citation>
    <scope>NUCLEOTIDE SEQUENCE [LARGE SCALE GENOMIC DNA]</scope>
    <source>
        <strain evidence="2">5413 J-13</strain>
    </source>
</reference>
<dbReference type="EMBL" id="CP095053">
    <property type="protein sequence ID" value="UOR04119.1"/>
    <property type="molecule type" value="Genomic_DNA"/>
</dbReference>
<dbReference type="RefSeq" id="WP_245091490.1">
    <property type="nucleotide sequence ID" value="NZ_CP095053.1"/>
</dbReference>
<keyword evidence="2" id="KW-1185">Reference proteome</keyword>
<accession>A0A8T9SWH3</accession>
<evidence type="ECO:0000313" key="2">
    <source>
        <dbReference type="Proteomes" id="UP000829925"/>
    </source>
</evidence>